<dbReference type="CDD" id="cd02440">
    <property type="entry name" value="AdoMet_MTases"/>
    <property type="match status" value="1"/>
</dbReference>
<evidence type="ECO:0000313" key="6">
    <source>
        <dbReference type="Proteomes" id="UP000693972"/>
    </source>
</evidence>
<evidence type="ECO:0000259" key="3">
    <source>
        <dbReference type="Pfam" id="PF13649"/>
    </source>
</evidence>
<keyword evidence="2" id="KW-0808">Transferase</keyword>
<keyword evidence="1 5" id="KW-0489">Methyltransferase</keyword>
<dbReference type="EMBL" id="CP078073">
    <property type="protein sequence ID" value="QXL89720.1"/>
    <property type="molecule type" value="Genomic_DNA"/>
</dbReference>
<evidence type="ECO:0000256" key="1">
    <source>
        <dbReference type="ARBA" id="ARBA00022603"/>
    </source>
</evidence>
<dbReference type="EMBL" id="JAIMBW010000001">
    <property type="protein sequence ID" value="MBY4893007.1"/>
    <property type="molecule type" value="Genomic_DNA"/>
</dbReference>
<dbReference type="Proteomes" id="UP000693972">
    <property type="component" value="Unassembled WGS sequence"/>
</dbReference>
<dbReference type="AlphaFoldDB" id="A0A975YHT1"/>
<dbReference type="InterPro" id="IPR041698">
    <property type="entry name" value="Methyltransf_25"/>
</dbReference>
<keyword evidence="6" id="KW-1185">Reference proteome</keyword>
<dbReference type="GO" id="GO:0008168">
    <property type="term" value="F:methyltransferase activity"/>
    <property type="evidence" value="ECO:0007669"/>
    <property type="project" value="UniProtKB-KW"/>
</dbReference>
<evidence type="ECO:0000313" key="5">
    <source>
        <dbReference type="EMBL" id="QXL89720.1"/>
    </source>
</evidence>
<accession>A0A975YHT1</accession>
<sequence length="207" mass="23068">MTRGAAFWDRVARRYAEMQMRNPETYEHTLDLVREHLRPGDRVLELGCGTGTTALRLADAVERYVASDYSAEMITIAGERRSKAGVENLDLCVGQPCDGSLPEGPFDAILAFNLLHLLPNRRQAFADVAQHLRPGGLFISKTPCLGGVYRVFQPLVSALRLLGKAPDFNFLTPARLEREIRMAGFDIIAAGDYPKRPPRRFIVARKG</sequence>
<dbReference type="PANTHER" id="PTHR43861">
    <property type="entry name" value="TRANS-ACONITATE 2-METHYLTRANSFERASE-RELATED"/>
    <property type="match status" value="1"/>
</dbReference>
<proteinExistence type="predicted"/>
<protein>
    <submittedName>
        <fullName evidence="5">Class I SAM-dependent methyltransferase</fullName>
    </submittedName>
</protein>
<gene>
    <name evidence="4" type="ORF">KUL25_09550</name>
    <name evidence="5" type="ORF">KUL25_09555</name>
</gene>
<dbReference type="InterPro" id="IPR029063">
    <property type="entry name" value="SAM-dependent_MTases_sf"/>
</dbReference>
<dbReference type="RefSeq" id="WP_257892743.1">
    <property type="nucleotide sequence ID" value="NZ_JAIMBW010000001.1"/>
</dbReference>
<organism evidence="5">
    <name type="scientific">Gymnodinialimonas phycosphaerae</name>
    <dbReference type="NCBI Taxonomy" id="2841589"/>
    <lineage>
        <taxon>Bacteria</taxon>
        <taxon>Pseudomonadati</taxon>
        <taxon>Pseudomonadota</taxon>
        <taxon>Alphaproteobacteria</taxon>
        <taxon>Rhodobacterales</taxon>
        <taxon>Paracoccaceae</taxon>
        <taxon>Gymnodinialimonas</taxon>
    </lineage>
</organism>
<dbReference type="Gene3D" id="3.40.50.150">
    <property type="entry name" value="Vaccinia Virus protein VP39"/>
    <property type="match status" value="1"/>
</dbReference>
<dbReference type="SUPFAM" id="SSF53335">
    <property type="entry name" value="S-adenosyl-L-methionine-dependent methyltransferases"/>
    <property type="match status" value="1"/>
</dbReference>
<dbReference type="Pfam" id="PF13649">
    <property type="entry name" value="Methyltransf_25"/>
    <property type="match status" value="1"/>
</dbReference>
<dbReference type="GO" id="GO:0032259">
    <property type="term" value="P:methylation"/>
    <property type="evidence" value="ECO:0007669"/>
    <property type="project" value="UniProtKB-KW"/>
</dbReference>
<evidence type="ECO:0000256" key="2">
    <source>
        <dbReference type="ARBA" id="ARBA00022679"/>
    </source>
</evidence>
<reference evidence="5 6" key="1">
    <citation type="submission" date="2021-07" db="EMBL/GenBank/DDBJ databases">
        <title>Karlodiniumbacter phycospheric gen. nov., sp. nov., a phycosphere bacterium isolated from karlodinium veneficum.</title>
        <authorList>
            <person name="Peng Y."/>
            <person name="Jiang L."/>
            <person name="Lee J."/>
        </authorList>
    </citation>
    <scope>NUCLEOTIDE SEQUENCE</scope>
    <source>
        <strain evidence="5 6">N5</strain>
    </source>
</reference>
<name>A0A975YHT1_9RHOB</name>
<evidence type="ECO:0000313" key="4">
    <source>
        <dbReference type="EMBL" id="MBY4893007.1"/>
    </source>
</evidence>
<feature type="domain" description="Methyltransferase" evidence="3">
    <location>
        <begin position="43"/>
        <end position="136"/>
    </location>
</feature>
<dbReference type="PANTHER" id="PTHR43861:SF1">
    <property type="entry name" value="TRANS-ACONITATE 2-METHYLTRANSFERASE"/>
    <property type="match status" value="1"/>
</dbReference>